<dbReference type="WBParaSite" id="Pan_g21795.t1">
    <property type="protein sequence ID" value="Pan_g21795.t1"/>
    <property type="gene ID" value="Pan_g21795"/>
</dbReference>
<organism evidence="1 2">
    <name type="scientific">Panagrellus redivivus</name>
    <name type="common">Microworm</name>
    <dbReference type="NCBI Taxonomy" id="6233"/>
    <lineage>
        <taxon>Eukaryota</taxon>
        <taxon>Metazoa</taxon>
        <taxon>Ecdysozoa</taxon>
        <taxon>Nematoda</taxon>
        <taxon>Chromadorea</taxon>
        <taxon>Rhabditida</taxon>
        <taxon>Tylenchina</taxon>
        <taxon>Panagrolaimomorpha</taxon>
        <taxon>Panagrolaimoidea</taxon>
        <taxon>Panagrolaimidae</taxon>
        <taxon>Panagrellus</taxon>
    </lineage>
</organism>
<evidence type="ECO:0000313" key="1">
    <source>
        <dbReference type="Proteomes" id="UP000492821"/>
    </source>
</evidence>
<keyword evidence="1" id="KW-1185">Reference proteome</keyword>
<dbReference type="AlphaFoldDB" id="A0A7E4VJS1"/>
<dbReference type="Proteomes" id="UP000492821">
    <property type="component" value="Unassembled WGS sequence"/>
</dbReference>
<reference evidence="2" key="2">
    <citation type="submission" date="2020-10" db="UniProtKB">
        <authorList>
            <consortium name="WormBaseParasite"/>
        </authorList>
    </citation>
    <scope>IDENTIFICATION</scope>
</reference>
<name>A0A7E4VJS1_PANRE</name>
<reference evidence="1" key="1">
    <citation type="journal article" date="2013" name="Genetics">
        <title>The draft genome and transcriptome of Panagrellus redivivus are shaped by the harsh demands of a free-living lifestyle.</title>
        <authorList>
            <person name="Srinivasan J."/>
            <person name="Dillman A.R."/>
            <person name="Macchietto M.G."/>
            <person name="Heikkinen L."/>
            <person name="Lakso M."/>
            <person name="Fracchia K.M."/>
            <person name="Antoshechkin I."/>
            <person name="Mortazavi A."/>
            <person name="Wong G."/>
            <person name="Sternberg P.W."/>
        </authorList>
    </citation>
    <scope>NUCLEOTIDE SEQUENCE [LARGE SCALE GENOMIC DNA]</scope>
    <source>
        <strain evidence="1">MT8872</strain>
    </source>
</reference>
<proteinExistence type="predicted"/>
<accession>A0A7E4VJS1</accession>
<sequence>MPFPLPALPYGLLCRLRELSNPQEVYYGRKQSTALRPIQRVTSQEYVVFETKNGEPSTIQCLFSGPPDHNPLEKYKNKPMVFNINDIYLRNLPENLFGCQKLQNLYVNEICYLKIIQTTVTLQYIQNVVSRMWNVQYLMIETDKCNLTVTHVYNMFPKLKQFIITFVNNGWARDLLKLNVSNLSIRYKIVQSRYLDNLYSFEADDLVKLIQNGCDIEISYLPNNGNDIHIGRARKLLFDRLNSRFRQIDYFAKIGGGVYNEMFRFDLRKDDNGDS</sequence>
<protein>
    <submittedName>
        <fullName evidence="2">FTH domain-containing protein</fullName>
    </submittedName>
</protein>
<evidence type="ECO:0000313" key="2">
    <source>
        <dbReference type="WBParaSite" id="Pan_g21795.t1"/>
    </source>
</evidence>